<dbReference type="PANTHER" id="PTHR22426">
    <property type="entry name" value="ARGININE_SERINE-RICH COILED-COIL PROTEIN 2"/>
    <property type="match status" value="1"/>
</dbReference>
<comment type="caution">
    <text evidence="3">The sequence shown here is derived from an EMBL/GenBank/DDBJ whole genome shotgun (WGS) entry which is preliminary data.</text>
</comment>
<dbReference type="PANTHER" id="PTHR22426:SF2">
    <property type="entry name" value="ARGININE_SERINE-RICH COILED-COIL PROTEIN 2"/>
    <property type="match status" value="1"/>
</dbReference>
<evidence type="ECO:0000259" key="2">
    <source>
        <dbReference type="Pfam" id="PF15477"/>
    </source>
</evidence>
<dbReference type="OrthoDB" id="1928974at2759"/>
<proteinExistence type="predicted"/>
<organism evidence="3 4">
    <name type="scientific">Striga asiatica</name>
    <name type="common">Asiatic witchweed</name>
    <name type="synonym">Buchnera asiatica</name>
    <dbReference type="NCBI Taxonomy" id="4170"/>
    <lineage>
        <taxon>Eukaryota</taxon>
        <taxon>Viridiplantae</taxon>
        <taxon>Streptophyta</taxon>
        <taxon>Embryophyta</taxon>
        <taxon>Tracheophyta</taxon>
        <taxon>Spermatophyta</taxon>
        <taxon>Magnoliopsida</taxon>
        <taxon>eudicotyledons</taxon>
        <taxon>Gunneridae</taxon>
        <taxon>Pentapetalae</taxon>
        <taxon>asterids</taxon>
        <taxon>lamiids</taxon>
        <taxon>Lamiales</taxon>
        <taxon>Orobanchaceae</taxon>
        <taxon>Buchnereae</taxon>
        <taxon>Striga</taxon>
    </lineage>
</organism>
<dbReference type="Pfam" id="PF15477">
    <property type="entry name" value="SMAP"/>
    <property type="match status" value="1"/>
</dbReference>
<dbReference type="Proteomes" id="UP000325081">
    <property type="component" value="Unassembled WGS sequence"/>
</dbReference>
<name>A0A5A7NY52_STRAF</name>
<dbReference type="InterPro" id="IPR028124">
    <property type="entry name" value="SMAP_dom"/>
</dbReference>
<feature type="compositionally biased region" description="Basic and acidic residues" evidence="1">
    <location>
        <begin position="17"/>
        <end position="105"/>
    </location>
</feature>
<dbReference type="AlphaFoldDB" id="A0A5A7NY52"/>
<accession>A0A5A7NY52</accession>
<protein>
    <submittedName>
        <fullName evidence="3">Arginine/serine-rich coiled-coil protein 2</fullName>
    </submittedName>
</protein>
<dbReference type="EMBL" id="BKCP01000004">
    <property type="protein sequence ID" value="GER25455.1"/>
    <property type="molecule type" value="Genomic_DNA"/>
</dbReference>
<feature type="region of interest" description="Disordered" evidence="1">
    <location>
        <begin position="1"/>
        <end position="122"/>
    </location>
</feature>
<gene>
    <name evidence="3" type="ORF">STAS_01039</name>
</gene>
<evidence type="ECO:0000313" key="3">
    <source>
        <dbReference type="EMBL" id="GER25455.1"/>
    </source>
</evidence>
<sequence>MGHRSRDKDSYNWAGSDSRHANIEKKDKGDRSDRYGRMDYRKSSMDYKGDRSPAYEESRDQINDYSSRRENTGRRLKESSSRYSKEVDADDEKSRRLDAGPDKVKTFSMESTAAGPDVPSEKAYVTDSDIDAAKIAAMKAAELVNKNLIGTAYMTADEKKKLLWGNKKNTATEEPAHRWDTTTFGDCERQEKFNKLMGVKGDSKVESKLDEPDVEKKREQLQVDLERQYTACLRRQDGRTVGLGLLDYFVRYFRVCVAVIVLWMFVC</sequence>
<evidence type="ECO:0000313" key="4">
    <source>
        <dbReference type="Proteomes" id="UP000325081"/>
    </source>
</evidence>
<reference evidence="4" key="1">
    <citation type="journal article" date="2019" name="Curr. Biol.">
        <title>Genome Sequence of Striga asiatica Provides Insight into the Evolution of Plant Parasitism.</title>
        <authorList>
            <person name="Yoshida S."/>
            <person name="Kim S."/>
            <person name="Wafula E.K."/>
            <person name="Tanskanen J."/>
            <person name="Kim Y.M."/>
            <person name="Honaas L."/>
            <person name="Yang Z."/>
            <person name="Spallek T."/>
            <person name="Conn C.E."/>
            <person name="Ichihashi Y."/>
            <person name="Cheong K."/>
            <person name="Cui S."/>
            <person name="Der J.P."/>
            <person name="Gundlach H."/>
            <person name="Jiao Y."/>
            <person name="Hori C."/>
            <person name="Ishida J.K."/>
            <person name="Kasahara H."/>
            <person name="Kiba T."/>
            <person name="Kim M.S."/>
            <person name="Koo N."/>
            <person name="Laohavisit A."/>
            <person name="Lee Y.H."/>
            <person name="Lumba S."/>
            <person name="McCourt P."/>
            <person name="Mortimer J.C."/>
            <person name="Mutuku J.M."/>
            <person name="Nomura T."/>
            <person name="Sasaki-Sekimoto Y."/>
            <person name="Seto Y."/>
            <person name="Wang Y."/>
            <person name="Wakatake T."/>
            <person name="Sakakibara H."/>
            <person name="Demura T."/>
            <person name="Yamaguchi S."/>
            <person name="Yoneyama K."/>
            <person name="Manabe R.I."/>
            <person name="Nelson D.C."/>
            <person name="Schulman A.H."/>
            <person name="Timko M.P."/>
            <person name="dePamphilis C.W."/>
            <person name="Choi D."/>
            <person name="Shirasu K."/>
        </authorList>
    </citation>
    <scope>NUCLEOTIDE SEQUENCE [LARGE SCALE GENOMIC DNA]</scope>
    <source>
        <strain evidence="4">cv. UVA1</strain>
    </source>
</reference>
<feature type="domain" description="Small acidic protein-like" evidence="2">
    <location>
        <begin position="179"/>
        <end position="244"/>
    </location>
</feature>
<evidence type="ECO:0000256" key="1">
    <source>
        <dbReference type="SAM" id="MobiDB-lite"/>
    </source>
</evidence>
<feature type="compositionally biased region" description="Basic and acidic residues" evidence="1">
    <location>
        <begin position="1"/>
        <end position="10"/>
    </location>
</feature>
<keyword evidence="4" id="KW-1185">Reference proteome</keyword>